<gene>
    <name evidence="10" type="ORF">DL89DRAFT_254365</name>
</gene>
<dbReference type="InterPro" id="IPR050369">
    <property type="entry name" value="RBOH/FRE"/>
</dbReference>
<dbReference type="Gene3D" id="2.40.30.10">
    <property type="entry name" value="Translation factors"/>
    <property type="match status" value="1"/>
</dbReference>
<organism evidence="10 11">
    <name type="scientific">Linderina pennispora</name>
    <dbReference type="NCBI Taxonomy" id="61395"/>
    <lineage>
        <taxon>Eukaryota</taxon>
        <taxon>Fungi</taxon>
        <taxon>Fungi incertae sedis</taxon>
        <taxon>Zoopagomycota</taxon>
        <taxon>Kickxellomycotina</taxon>
        <taxon>Kickxellomycetes</taxon>
        <taxon>Kickxellales</taxon>
        <taxon>Kickxellaceae</taxon>
        <taxon>Linderina</taxon>
    </lineage>
</organism>
<evidence type="ECO:0000256" key="1">
    <source>
        <dbReference type="ARBA" id="ARBA00004141"/>
    </source>
</evidence>
<dbReference type="SUPFAM" id="SSF52343">
    <property type="entry name" value="Ferredoxin reductase-like, C-terminal NADP-linked domain"/>
    <property type="match status" value="1"/>
</dbReference>
<evidence type="ECO:0000256" key="8">
    <source>
        <dbReference type="SAM" id="Phobius"/>
    </source>
</evidence>
<dbReference type="RefSeq" id="XP_040747754.1">
    <property type="nucleotide sequence ID" value="XM_040885267.1"/>
</dbReference>
<dbReference type="InterPro" id="IPR013121">
    <property type="entry name" value="Fe_red_NAD-bd_6"/>
</dbReference>
<dbReference type="SFLD" id="SFLDS00052">
    <property type="entry name" value="Ferric_Reductase_Domain"/>
    <property type="match status" value="1"/>
</dbReference>
<sequence length="488" mass="54506">MGCRWAKFCDDIHIHVADAAGAPAADVYFAIASYSVAVWGIAHVATFYYKFNKTVKKSGGKVTLASKLFGNRLGVTGHLLWFAFFFIYVSSVPAVRRRYHEVFYYTHHLFLAIVPLLFLHGSAASFQWYFVAPGSIYVLDRLYRFMRSRFRYPRILSVIQHPSNVIELRIEKRGINAQVGQYVYLNVPSISLLQWHPFTLTSAPEEDELTLHIWVSGDWTRQLVAALRACAVSDANDSGSLFGMGTRPGTAAPSVASTGVTERLERARNVPTDPGNLNTLSALADQERLMLMMKGEIDPASGLPKPGVQTMYHPLNHHRGSGESRPWSRVGRQSQVLLDRLPPEMDFRLSGTVAPNPVVQSAPLVSLPRILVDGPYGAPTQQVFDYECVVLIGGGIGVTPMASVLKSMYYQLLSPPCMRRVRKVYFLWVCRDVQSLEWFQDLLAALDEEDIGDTLEIRTYLTGQMPVDKINNIALYHDSEAADPITGF</sequence>
<dbReference type="Pfam" id="PF08022">
    <property type="entry name" value="FAD_binding_8"/>
    <property type="match status" value="1"/>
</dbReference>
<comment type="caution">
    <text evidence="10">The sequence shown here is derived from an EMBL/GenBank/DDBJ whole genome shotgun (WGS) entry which is preliminary data.</text>
</comment>
<keyword evidence="3" id="KW-0249">Electron transport</keyword>
<accession>A0A1Y1WM07</accession>
<feature type="transmembrane region" description="Helical" evidence="8">
    <location>
        <begin position="69"/>
        <end position="89"/>
    </location>
</feature>
<dbReference type="Pfam" id="PF01794">
    <property type="entry name" value="Ferric_reduct"/>
    <property type="match status" value="1"/>
</dbReference>
<evidence type="ECO:0000256" key="7">
    <source>
        <dbReference type="ARBA" id="ARBA00023136"/>
    </source>
</evidence>
<keyword evidence="5" id="KW-0560">Oxidoreductase</keyword>
<evidence type="ECO:0000313" key="10">
    <source>
        <dbReference type="EMBL" id="ORX74543.1"/>
    </source>
</evidence>
<dbReference type="PANTHER" id="PTHR11972:SF153">
    <property type="entry name" value="SUPEROXIDE-GENERATING NADPH OXIDASE HEAVY CHAIN SUBUNIT A"/>
    <property type="match status" value="1"/>
</dbReference>
<dbReference type="CDD" id="cd06186">
    <property type="entry name" value="NOX_Duox_like_FAD_NADP"/>
    <property type="match status" value="1"/>
</dbReference>
<dbReference type="PANTHER" id="PTHR11972">
    <property type="entry name" value="NADPH OXIDASE"/>
    <property type="match status" value="1"/>
</dbReference>
<dbReference type="GO" id="GO:0043020">
    <property type="term" value="C:NADPH oxidase complex"/>
    <property type="evidence" value="ECO:0007669"/>
    <property type="project" value="TreeGrafter"/>
</dbReference>
<keyword evidence="6" id="KW-0813">Transport</keyword>
<evidence type="ECO:0000256" key="6">
    <source>
        <dbReference type="ARBA" id="ARBA00023065"/>
    </source>
</evidence>
<dbReference type="GeneID" id="63801915"/>
<dbReference type="InterPro" id="IPR013112">
    <property type="entry name" value="FAD-bd_8"/>
</dbReference>
<evidence type="ECO:0000256" key="4">
    <source>
        <dbReference type="ARBA" id="ARBA00022989"/>
    </source>
</evidence>
<dbReference type="InterPro" id="IPR017927">
    <property type="entry name" value="FAD-bd_FR_type"/>
</dbReference>
<dbReference type="GO" id="GO:0006952">
    <property type="term" value="P:defense response"/>
    <property type="evidence" value="ECO:0007669"/>
    <property type="project" value="TreeGrafter"/>
</dbReference>
<dbReference type="InterPro" id="IPR017938">
    <property type="entry name" value="Riboflavin_synthase-like_b-brl"/>
</dbReference>
<proteinExistence type="predicted"/>
<keyword evidence="4 8" id="KW-1133">Transmembrane helix</keyword>
<dbReference type="OrthoDB" id="167398at2759"/>
<dbReference type="Proteomes" id="UP000193922">
    <property type="component" value="Unassembled WGS sequence"/>
</dbReference>
<dbReference type="STRING" id="61395.A0A1Y1WM07"/>
<feature type="transmembrane region" description="Helical" evidence="8">
    <location>
        <begin position="27"/>
        <end position="49"/>
    </location>
</feature>
<dbReference type="Pfam" id="PF08030">
    <property type="entry name" value="NAD_binding_6"/>
    <property type="match status" value="1"/>
</dbReference>
<dbReference type="AlphaFoldDB" id="A0A1Y1WM07"/>
<dbReference type="GO" id="GO:0016175">
    <property type="term" value="F:superoxide-generating NAD(P)H oxidase activity"/>
    <property type="evidence" value="ECO:0007669"/>
    <property type="project" value="TreeGrafter"/>
</dbReference>
<dbReference type="PROSITE" id="PS51384">
    <property type="entry name" value="FAD_FR"/>
    <property type="match status" value="1"/>
</dbReference>
<keyword evidence="2 8" id="KW-0812">Transmembrane</keyword>
<protein>
    <recommendedName>
        <fullName evidence="9">FAD-binding FR-type domain-containing protein</fullName>
    </recommendedName>
</protein>
<feature type="domain" description="FAD-binding FR-type" evidence="9">
    <location>
        <begin position="148"/>
        <end position="253"/>
    </location>
</feature>
<evidence type="ECO:0000256" key="5">
    <source>
        <dbReference type="ARBA" id="ARBA00023002"/>
    </source>
</evidence>
<comment type="subcellular location">
    <subcellularLocation>
        <location evidence="1">Membrane</location>
        <topology evidence="1">Multi-pass membrane protein</topology>
    </subcellularLocation>
</comment>
<keyword evidence="6" id="KW-0406">Ion transport</keyword>
<dbReference type="Gene3D" id="3.40.50.80">
    <property type="entry name" value="Nucleotide-binding domain of ferredoxin-NADP reductase (FNR) module"/>
    <property type="match status" value="1"/>
</dbReference>
<feature type="transmembrane region" description="Helical" evidence="8">
    <location>
        <begin position="109"/>
        <end position="139"/>
    </location>
</feature>
<keyword evidence="7 8" id="KW-0472">Membrane</keyword>
<evidence type="ECO:0000256" key="3">
    <source>
        <dbReference type="ARBA" id="ARBA00022982"/>
    </source>
</evidence>
<evidence type="ECO:0000313" key="11">
    <source>
        <dbReference type="Proteomes" id="UP000193922"/>
    </source>
</evidence>
<evidence type="ECO:0000259" key="9">
    <source>
        <dbReference type="PROSITE" id="PS51384"/>
    </source>
</evidence>
<keyword evidence="11" id="KW-1185">Reference proteome</keyword>
<dbReference type="EMBL" id="MCFD01000001">
    <property type="protein sequence ID" value="ORX74543.1"/>
    <property type="molecule type" value="Genomic_DNA"/>
</dbReference>
<dbReference type="GO" id="GO:0006811">
    <property type="term" value="P:monoatomic ion transport"/>
    <property type="evidence" value="ECO:0007669"/>
    <property type="project" value="UniProtKB-KW"/>
</dbReference>
<reference evidence="10 11" key="1">
    <citation type="submission" date="2016-07" db="EMBL/GenBank/DDBJ databases">
        <title>Pervasive Adenine N6-methylation of Active Genes in Fungi.</title>
        <authorList>
            <consortium name="DOE Joint Genome Institute"/>
            <person name="Mondo S.J."/>
            <person name="Dannebaum R.O."/>
            <person name="Kuo R.C."/>
            <person name="Labutti K."/>
            <person name="Haridas S."/>
            <person name="Kuo A."/>
            <person name="Salamov A."/>
            <person name="Ahrendt S.R."/>
            <person name="Lipzen A."/>
            <person name="Sullivan W."/>
            <person name="Andreopoulos W.B."/>
            <person name="Clum A."/>
            <person name="Lindquist E."/>
            <person name="Daum C."/>
            <person name="Ramamoorthy G.K."/>
            <person name="Gryganskyi A."/>
            <person name="Culley D."/>
            <person name="Magnuson J.K."/>
            <person name="James T.Y."/>
            <person name="O'Malley M.A."/>
            <person name="Stajich J.E."/>
            <person name="Spatafora J.W."/>
            <person name="Visel A."/>
            <person name="Grigoriev I.V."/>
        </authorList>
    </citation>
    <scope>NUCLEOTIDE SEQUENCE [LARGE SCALE GENOMIC DNA]</scope>
    <source>
        <strain evidence="10 11">ATCC 12442</strain>
    </source>
</reference>
<dbReference type="InterPro" id="IPR013130">
    <property type="entry name" value="Fe3_Rdtase_TM_dom"/>
</dbReference>
<name>A0A1Y1WM07_9FUNG</name>
<dbReference type="InterPro" id="IPR039261">
    <property type="entry name" value="FNR_nucleotide-bd"/>
</dbReference>
<dbReference type="SUPFAM" id="SSF63380">
    <property type="entry name" value="Riboflavin synthase domain-like"/>
    <property type="match status" value="1"/>
</dbReference>
<dbReference type="GO" id="GO:0042554">
    <property type="term" value="P:superoxide anion generation"/>
    <property type="evidence" value="ECO:0007669"/>
    <property type="project" value="TreeGrafter"/>
</dbReference>
<evidence type="ECO:0000256" key="2">
    <source>
        <dbReference type="ARBA" id="ARBA00022692"/>
    </source>
</evidence>